<dbReference type="PANTHER" id="PTHR10920:SF18">
    <property type="entry name" value="RRNA METHYLTRANSFERASE 2, MITOCHONDRIAL"/>
    <property type="match status" value="1"/>
</dbReference>
<evidence type="ECO:0000256" key="3">
    <source>
        <dbReference type="ARBA" id="ARBA00022679"/>
    </source>
</evidence>
<name>A0A3B1DDR0_9ZZZZ</name>
<protein>
    <submittedName>
        <fullName evidence="6">23S rRNA (Uridine(2552)-2'-O)-methyltransferase</fullName>
        <ecNumber evidence="6">2.1.1.166</ecNumber>
    </submittedName>
</protein>
<keyword evidence="4" id="KW-0949">S-adenosyl-L-methionine</keyword>
<evidence type="ECO:0000256" key="2">
    <source>
        <dbReference type="ARBA" id="ARBA00022603"/>
    </source>
</evidence>
<accession>A0A3B1DDR0</accession>
<evidence type="ECO:0000256" key="4">
    <source>
        <dbReference type="ARBA" id="ARBA00022691"/>
    </source>
</evidence>
<dbReference type="AlphaFoldDB" id="A0A3B1DDR0"/>
<feature type="non-terminal residue" evidence="6">
    <location>
        <position position="128"/>
    </location>
</feature>
<dbReference type="InterPro" id="IPR029063">
    <property type="entry name" value="SAM-dependent_MTases_sf"/>
</dbReference>
<dbReference type="SUPFAM" id="SSF53335">
    <property type="entry name" value="S-adenosyl-L-methionine-dependent methyltransferases"/>
    <property type="match status" value="1"/>
</dbReference>
<evidence type="ECO:0000259" key="5">
    <source>
        <dbReference type="Pfam" id="PF01728"/>
    </source>
</evidence>
<proteinExistence type="predicted"/>
<feature type="domain" description="Ribosomal RNA methyltransferase FtsJ" evidence="5">
    <location>
        <begin position="19"/>
        <end position="120"/>
    </location>
</feature>
<keyword evidence="2 6" id="KW-0489">Methyltransferase</keyword>
<dbReference type="EC" id="2.1.1.166" evidence="6"/>
<evidence type="ECO:0000256" key="1">
    <source>
        <dbReference type="ARBA" id="ARBA00022552"/>
    </source>
</evidence>
<dbReference type="EMBL" id="UOGK01000397">
    <property type="protein sequence ID" value="VAX40469.1"/>
    <property type="molecule type" value="Genomic_DNA"/>
</dbReference>
<dbReference type="InterPro" id="IPR002877">
    <property type="entry name" value="RNA_MeTrfase_FtsJ_dom"/>
</dbReference>
<reference evidence="6" key="1">
    <citation type="submission" date="2018-06" db="EMBL/GenBank/DDBJ databases">
        <authorList>
            <person name="Zhirakovskaya E."/>
        </authorList>
    </citation>
    <scope>NUCLEOTIDE SEQUENCE</scope>
</reference>
<keyword evidence="3 6" id="KW-0808">Transferase</keyword>
<dbReference type="InterPro" id="IPR050082">
    <property type="entry name" value="RNA_methyltr_RlmE"/>
</dbReference>
<dbReference type="PANTHER" id="PTHR10920">
    <property type="entry name" value="RIBOSOMAL RNA METHYLTRANSFERASE"/>
    <property type="match status" value="1"/>
</dbReference>
<dbReference type="Gene3D" id="3.40.50.150">
    <property type="entry name" value="Vaccinia Virus protein VP39"/>
    <property type="match status" value="1"/>
</dbReference>
<gene>
    <name evidence="6" type="ORF">MNBD_PLANCTO03-2259</name>
</gene>
<evidence type="ECO:0000313" key="6">
    <source>
        <dbReference type="EMBL" id="VAX40469.1"/>
    </source>
</evidence>
<dbReference type="GO" id="GO:0008650">
    <property type="term" value="F:rRNA (uridine-2'-O-)-methyltransferase activity"/>
    <property type="evidence" value="ECO:0007669"/>
    <property type="project" value="TreeGrafter"/>
</dbReference>
<organism evidence="6">
    <name type="scientific">hydrothermal vent metagenome</name>
    <dbReference type="NCBI Taxonomy" id="652676"/>
    <lineage>
        <taxon>unclassified sequences</taxon>
        <taxon>metagenomes</taxon>
        <taxon>ecological metagenomes</taxon>
    </lineage>
</organism>
<sequence>MARRVLHDKYFKLAKAEGYLARSAYKLLELDSRFKLIRKRSRILDIGCAPGSWLQVAAERVGEEGRVVGIDLKRVDHRMPKVVFTIVGDLERTSPEVLTEPAGGLFDLVLSDMAPNTSGHGDDLVSAR</sequence>
<keyword evidence="1" id="KW-0698">rRNA processing</keyword>
<dbReference type="Pfam" id="PF01728">
    <property type="entry name" value="FtsJ"/>
    <property type="match status" value="1"/>
</dbReference>